<dbReference type="FunFam" id="2.10.25.10:FF:000151">
    <property type="entry name" value="FAT atypical cadherin 4"/>
    <property type="match status" value="1"/>
</dbReference>
<keyword evidence="11" id="KW-1185">Reference proteome</keyword>
<protein>
    <recommendedName>
        <fullName evidence="9">EGF-like domain-containing protein</fullName>
    </recommendedName>
</protein>
<dbReference type="InterPro" id="IPR000742">
    <property type="entry name" value="EGF"/>
</dbReference>
<keyword evidence="8" id="KW-0812">Transmembrane</keyword>
<dbReference type="Gene3D" id="2.10.25.10">
    <property type="entry name" value="Laminin"/>
    <property type="match status" value="4"/>
</dbReference>
<dbReference type="AlphaFoldDB" id="A0A9D4LDN6"/>
<dbReference type="SMART" id="SM00181">
    <property type="entry name" value="EGF"/>
    <property type="match status" value="4"/>
</dbReference>
<evidence type="ECO:0000313" key="11">
    <source>
        <dbReference type="Proteomes" id="UP000828390"/>
    </source>
</evidence>
<feature type="disulfide bond" evidence="6">
    <location>
        <begin position="123"/>
        <end position="132"/>
    </location>
</feature>
<evidence type="ECO:0000256" key="6">
    <source>
        <dbReference type="PROSITE-ProRule" id="PRU00076"/>
    </source>
</evidence>
<dbReference type="GO" id="GO:0009986">
    <property type="term" value="C:cell surface"/>
    <property type="evidence" value="ECO:0007669"/>
    <property type="project" value="TreeGrafter"/>
</dbReference>
<dbReference type="InterPro" id="IPR049883">
    <property type="entry name" value="NOTCH1_EGF-like"/>
</dbReference>
<dbReference type="PROSITE" id="PS00022">
    <property type="entry name" value="EGF_1"/>
    <property type="match status" value="4"/>
</dbReference>
<evidence type="ECO:0000256" key="8">
    <source>
        <dbReference type="SAM" id="Phobius"/>
    </source>
</evidence>
<dbReference type="EMBL" id="JAIWYP010000003">
    <property type="protein sequence ID" value="KAH3855894.1"/>
    <property type="molecule type" value="Genomic_DNA"/>
</dbReference>
<evidence type="ECO:0000256" key="4">
    <source>
        <dbReference type="ARBA" id="ARBA00023157"/>
    </source>
</evidence>
<feature type="domain" description="EGF-like" evidence="9">
    <location>
        <begin position="1"/>
        <end position="33"/>
    </location>
</feature>
<feature type="disulfide bond" evidence="6">
    <location>
        <begin position="23"/>
        <end position="32"/>
    </location>
</feature>
<comment type="caution">
    <text evidence="6">Lacks conserved residue(s) required for the propagation of feature annotation.</text>
</comment>
<dbReference type="Pfam" id="PF07645">
    <property type="entry name" value="EGF_CA"/>
    <property type="match status" value="4"/>
</dbReference>
<proteinExistence type="predicted"/>
<dbReference type="FunFam" id="2.10.25.10:FF:000327">
    <property type="entry name" value="neurogenic locus notch homolog protein 4"/>
    <property type="match status" value="1"/>
</dbReference>
<evidence type="ECO:0000256" key="3">
    <source>
        <dbReference type="ARBA" id="ARBA00022737"/>
    </source>
</evidence>
<evidence type="ECO:0000259" key="9">
    <source>
        <dbReference type="PROSITE" id="PS50026"/>
    </source>
</evidence>
<keyword evidence="3" id="KW-0677">Repeat</keyword>
<evidence type="ECO:0000313" key="10">
    <source>
        <dbReference type="EMBL" id="KAH3855894.1"/>
    </source>
</evidence>
<keyword evidence="5" id="KW-0325">Glycoprotein</keyword>
<dbReference type="GO" id="GO:0007219">
    <property type="term" value="P:Notch signaling pathway"/>
    <property type="evidence" value="ECO:0007669"/>
    <property type="project" value="TreeGrafter"/>
</dbReference>
<feature type="region of interest" description="Disordered" evidence="7">
    <location>
        <begin position="177"/>
        <end position="229"/>
    </location>
</feature>
<keyword evidence="8" id="KW-0472">Membrane</keyword>
<keyword evidence="4 6" id="KW-1015">Disulfide bond</keyword>
<feature type="domain" description="EGF-like" evidence="9">
    <location>
        <begin position="96"/>
        <end position="133"/>
    </location>
</feature>
<dbReference type="FunFam" id="2.10.25.10:FF:000125">
    <property type="entry name" value="Neurogenic locus notch protein-like"/>
    <property type="match status" value="1"/>
</dbReference>
<evidence type="ECO:0000256" key="5">
    <source>
        <dbReference type="ARBA" id="ARBA00023180"/>
    </source>
</evidence>
<organism evidence="10 11">
    <name type="scientific">Dreissena polymorpha</name>
    <name type="common">Zebra mussel</name>
    <name type="synonym">Mytilus polymorpha</name>
    <dbReference type="NCBI Taxonomy" id="45954"/>
    <lineage>
        <taxon>Eukaryota</taxon>
        <taxon>Metazoa</taxon>
        <taxon>Spiralia</taxon>
        <taxon>Lophotrochozoa</taxon>
        <taxon>Mollusca</taxon>
        <taxon>Bivalvia</taxon>
        <taxon>Autobranchia</taxon>
        <taxon>Heteroconchia</taxon>
        <taxon>Euheterodonta</taxon>
        <taxon>Imparidentia</taxon>
        <taxon>Neoheterodontei</taxon>
        <taxon>Myida</taxon>
        <taxon>Dreissenoidea</taxon>
        <taxon>Dreissenidae</taxon>
        <taxon>Dreissena</taxon>
    </lineage>
</organism>
<dbReference type="InterPro" id="IPR009030">
    <property type="entry name" value="Growth_fac_rcpt_cys_sf"/>
</dbReference>
<dbReference type="InterPro" id="IPR000152">
    <property type="entry name" value="EGF-type_Asp/Asn_hydroxyl_site"/>
</dbReference>
<dbReference type="PROSITE" id="PS00010">
    <property type="entry name" value="ASX_HYDROXYL"/>
    <property type="match status" value="4"/>
</dbReference>
<evidence type="ECO:0000256" key="7">
    <source>
        <dbReference type="SAM" id="MobiDB-lite"/>
    </source>
</evidence>
<dbReference type="PROSITE" id="PS01187">
    <property type="entry name" value="EGF_CA"/>
    <property type="match status" value="2"/>
</dbReference>
<name>A0A9D4LDN6_DREPO</name>
<keyword evidence="2" id="KW-0732">Signal</keyword>
<reference evidence="10" key="1">
    <citation type="journal article" date="2019" name="bioRxiv">
        <title>The Genome of the Zebra Mussel, Dreissena polymorpha: A Resource for Invasive Species Research.</title>
        <authorList>
            <person name="McCartney M.A."/>
            <person name="Auch B."/>
            <person name="Kono T."/>
            <person name="Mallez S."/>
            <person name="Zhang Y."/>
            <person name="Obille A."/>
            <person name="Becker A."/>
            <person name="Abrahante J.E."/>
            <person name="Garbe J."/>
            <person name="Badalamenti J.P."/>
            <person name="Herman A."/>
            <person name="Mangelson H."/>
            <person name="Liachko I."/>
            <person name="Sullivan S."/>
            <person name="Sone E.D."/>
            <person name="Koren S."/>
            <person name="Silverstein K.A.T."/>
            <person name="Beckman K.B."/>
            <person name="Gohl D.M."/>
        </authorList>
    </citation>
    <scope>NUCLEOTIDE SEQUENCE</scope>
    <source>
        <strain evidence="10">Duluth1</strain>
        <tissue evidence="10">Whole animal</tissue>
    </source>
</reference>
<dbReference type="PANTHER" id="PTHR45836">
    <property type="entry name" value="SLIT HOMOLOG"/>
    <property type="match status" value="1"/>
</dbReference>
<feature type="disulfide bond" evidence="6">
    <location>
        <begin position="84"/>
        <end position="93"/>
    </location>
</feature>
<evidence type="ECO:0000256" key="1">
    <source>
        <dbReference type="ARBA" id="ARBA00022536"/>
    </source>
</evidence>
<dbReference type="Proteomes" id="UP000828390">
    <property type="component" value="Unassembled WGS sequence"/>
</dbReference>
<dbReference type="GO" id="GO:0005886">
    <property type="term" value="C:plasma membrane"/>
    <property type="evidence" value="ECO:0007669"/>
    <property type="project" value="TreeGrafter"/>
</dbReference>
<dbReference type="CDD" id="cd00054">
    <property type="entry name" value="EGF_CA"/>
    <property type="match status" value="4"/>
</dbReference>
<feature type="compositionally biased region" description="Low complexity" evidence="7">
    <location>
        <begin position="187"/>
        <end position="205"/>
    </location>
</feature>
<dbReference type="GO" id="GO:0007411">
    <property type="term" value="P:axon guidance"/>
    <property type="evidence" value="ECO:0007669"/>
    <property type="project" value="TreeGrafter"/>
</dbReference>
<dbReference type="SMART" id="SM00179">
    <property type="entry name" value="EGF_CA"/>
    <property type="match status" value="4"/>
</dbReference>
<dbReference type="InterPro" id="IPR001881">
    <property type="entry name" value="EGF-like_Ca-bd_dom"/>
</dbReference>
<dbReference type="SUPFAM" id="SSF57196">
    <property type="entry name" value="EGF/Laminin"/>
    <property type="match status" value="1"/>
</dbReference>
<dbReference type="PROSITE" id="PS01186">
    <property type="entry name" value="EGF_2"/>
    <property type="match status" value="3"/>
</dbReference>
<accession>A0A9D4LDN6</accession>
<evidence type="ECO:0000256" key="2">
    <source>
        <dbReference type="ARBA" id="ARBA00022729"/>
    </source>
</evidence>
<feature type="domain" description="EGF-like" evidence="9">
    <location>
        <begin position="135"/>
        <end position="171"/>
    </location>
</feature>
<dbReference type="GO" id="GO:0043235">
    <property type="term" value="C:receptor complex"/>
    <property type="evidence" value="ECO:0007669"/>
    <property type="project" value="TreeGrafter"/>
</dbReference>
<dbReference type="InterPro" id="IPR018097">
    <property type="entry name" value="EGF_Ca-bd_CS"/>
</dbReference>
<keyword evidence="1 6" id="KW-0245">EGF-like domain</keyword>
<sequence>MSQSVCGYRGECVNTPGSFTCTCYSGWEGARCQHRDQTVTVHQCLAGFTGNTCRDDIDECSSSPNVCKAHQSCANSRGSYTCTCLKGWKGDECGDDVNECDVTTTCQNGGTCTNLAGGYKCHCAHGWIGHNCDEDIDECEEGRCLHGSTCLNLVGSFSCTCPPEWTGDTCDILPVTPPTVEQTRGGTSTSTPSSVTSTIMPMSTTNTRTPLPASHSGGASNAQVGHVTHGAGPWPRNKWLIIGAAVGGALALAGLAALIVVLKRIREQRAKVSGENVTVVQVQQSRFPARVPNGRVGVPNQPRGFKEPRALLPGGATSPDIVMKTKLSMRRMLPQY</sequence>
<feature type="transmembrane region" description="Helical" evidence="8">
    <location>
        <begin position="239"/>
        <end position="262"/>
    </location>
</feature>
<dbReference type="GO" id="GO:0005509">
    <property type="term" value="F:calcium ion binding"/>
    <property type="evidence" value="ECO:0007669"/>
    <property type="project" value="InterPro"/>
</dbReference>
<gene>
    <name evidence="10" type="ORF">DPMN_098468</name>
</gene>
<dbReference type="PROSITE" id="PS50026">
    <property type="entry name" value="EGF_3"/>
    <property type="match status" value="4"/>
</dbReference>
<dbReference type="PANTHER" id="PTHR45836:SF13">
    <property type="entry name" value="PROTEIN CRUMBS"/>
    <property type="match status" value="1"/>
</dbReference>
<feature type="domain" description="EGF-like" evidence="9">
    <location>
        <begin position="56"/>
        <end position="94"/>
    </location>
</feature>
<keyword evidence="8" id="KW-1133">Transmembrane helix</keyword>
<reference evidence="10" key="2">
    <citation type="submission" date="2020-11" db="EMBL/GenBank/DDBJ databases">
        <authorList>
            <person name="McCartney M.A."/>
            <person name="Auch B."/>
            <person name="Kono T."/>
            <person name="Mallez S."/>
            <person name="Becker A."/>
            <person name="Gohl D.M."/>
            <person name="Silverstein K.A.T."/>
            <person name="Koren S."/>
            <person name="Bechman K.B."/>
            <person name="Herman A."/>
            <person name="Abrahante J.E."/>
            <person name="Garbe J."/>
        </authorList>
    </citation>
    <scope>NUCLEOTIDE SEQUENCE</scope>
    <source>
        <strain evidence="10">Duluth1</strain>
        <tissue evidence="10">Whole animal</tissue>
    </source>
</reference>
<feature type="disulfide bond" evidence="6">
    <location>
        <begin position="161"/>
        <end position="170"/>
    </location>
</feature>
<comment type="caution">
    <text evidence="10">The sequence shown here is derived from an EMBL/GenBank/DDBJ whole genome shotgun (WGS) entry which is preliminary data.</text>
</comment>
<dbReference type="InterPro" id="IPR051355">
    <property type="entry name" value="Notch/Slit_guidance"/>
</dbReference>
<dbReference type="SUPFAM" id="SSF57184">
    <property type="entry name" value="Growth factor receptor domain"/>
    <property type="match status" value="1"/>
</dbReference>